<evidence type="ECO:0000313" key="11">
    <source>
        <dbReference type="EMBL" id="MDT0441241.1"/>
    </source>
</evidence>
<evidence type="ECO:0000256" key="3">
    <source>
        <dbReference type="ARBA" id="ARBA00022960"/>
    </source>
</evidence>
<keyword evidence="6 7" id="KW-0961">Cell wall biogenesis/degradation</keyword>
<evidence type="ECO:0000256" key="7">
    <source>
        <dbReference type="PROSITE-ProRule" id="PRU01373"/>
    </source>
</evidence>
<dbReference type="InterPro" id="IPR038063">
    <property type="entry name" value="Transpep_catalytic_dom"/>
</dbReference>
<dbReference type="Pfam" id="PF17964">
    <property type="entry name" value="Big_10"/>
    <property type="match status" value="1"/>
</dbReference>
<dbReference type="Gene3D" id="2.60.40.3780">
    <property type="match status" value="1"/>
</dbReference>
<dbReference type="PROSITE" id="PS52029">
    <property type="entry name" value="LD_TPASE"/>
    <property type="match status" value="1"/>
</dbReference>
<protein>
    <submittedName>
        <fullName evidence="11">Ig-like domain-containing protein</fullName>
    </submittedName>
</protein>
<gene>
    <name evidence="11" type="ORF">RM779_01315</name>
</gene>
<dbReference type="PANTHER" id="PTHR30582:SF2">
    <property type="entry name" value="L,D-TRANSPEPTIDASE YCIB-RELATED"/>
    <property type="match status" value="1"/>
</dbReference>
<dbReference type="InterPro" id="IPR050979">
    <property type="entry name" value="LD-transpeptidase"/>
</dbReference>
<evidence type="ECO:0000256" key="2">
    <source>
        <dbReference type="ARBA" id="ARBA00022679"/>
    </source>
</evidence>
<dbReference type="Gene3D" id="2.40.440.10">
    <property type="entry name" value="L,D-transpeptidase catalytic domain-like"/>
    <property type="match status" value="1"/>
</dbReference>
<dbReference type="SUPFAM" id="SSF141523">
    <property type="entry name" value="L,D-transpeptidase catalytic domain-like"/>
    <property type="match status" value="1"/>
</dbReference>
<keyword evidence="2" id="KW-0808">Transferase</keyword>
<keyword evidence="3 7" id="KW-0133">Cell shape</keyword>
<keyword evidence="12" id="KW-1185">Reference proteome</keyword>
<comment type="caution">
    <text evidence="11">The sequence shown here is derived from an EMBL/GenBank/DDBJ whole genome shotgun (WGS) entry which is preliminary data.</text>
</comment>
<evidence type="ECO:0000256" key="1">
    <source>
        <dbReference type="ARBA" id="ARBA00004752"/>
    </source>
</evidence>
<keyword evidence="5" id="KW-0012">Acyltransferase</keyword>
<dbReference type="CDD" id="cd16913">
    <property type="entry name" value="YkuD_like"/>
    <property type="match status" value="1"/>
</dbReference>
<reference evidence="12" key="1">
    <citation type="submission" date="2023-07" db="EMBL/GenBank/DDBJ databases">
        <title>30 novel species of actinomycetes from the DSMZ collection.</title>
        <authorList>
            <person name="Nouioui I."/>
        </authorList>
    </citation>
    <scope>NUCLEOTIDE SEQUENCE [LARGE SCALE GENOMIC DNA]</scope>
    <source>
        <strain evidence="12">DSM 41886</strain>
    </source>
</reference>
<keyword evidence="9" id="KW-0732">Signal</keyword>
<dbReference type="Proteomes" id="UP001183615">
    <property type="component" value="Unassembled WGS sequence"/>
</dbReference>
<dbReference type="EMBL" id="JAVREV010000001">
    <property type="protein sequence ID" value="MDT0441241.1"/>
    <property type="molecule type" value="Genomic_DNA"/>
</dbReference>
<feature type="signal peptide" evidence="9">
    <location>
        <begin position="1"/>
        <end position="26"/>
    </location>
</feature>
<evidence type="ECO:0000313" key="12">
    <source>
        <dbReference type="Proteomes" id="UP001183615"/>
    </source>
</evidence>
<accession>A0ABU2RXU8</accession>
<evidence type="ECO:0000256" key="6">
    <source>
        <dbReference type="ARBA" id="ARBA00023316"/>
    </source>
</evidence>
<proteinExistence type="predicted"/>
<feature type="domain" description="L,D-TPase catalytic" evidence="10">
    <location>
        <begin position="236"/>
        <end position="367"/>
    </location>
</feature>
<comment type="pathway">
    <text evidence="1 7">Cell wall biogenesis; peptidoglycan biosynthesis.</text>
</comment>
<feature type="active site" description="Nucleophile" evidence="7">
    <location>
        <position position="335"/>
    </location>
</feature>
<sequence>MKTGPVAALLGLLLLVLTACSGSSEAGERGGEGETPAGAESVDIAIAPGDGATDVATSGALEVTAEHGTLTEVTVTDAEGAAVPGELSGDGTSWRPGEHLANGTDYTVTATGENAGGEEQTRSAAFTTTAADATFTSNWNIADGATVGAGMVLSMTFDTPIEDMAAVRDAVRISAEPHVDVRGHWFGNQRLDFRPEEYWAAGTEVTVSFRVRGVEGAPGVYGTLYEDVTFTVGRSQVTTVDAAAMTMEVVRDGESLRTIPVTTGAPGTPTWNGKMVITEKHEETRMDGSTVGFGGEYDIPDVPHAMRLSTSGTFIHGNYWASGSTFGSENVSHGCVGLQDTQGANDSSTPGSWFYENSMIGDVVEVINSDDDVIAPDNGINGWNMAWAEWGAGQ</sequence>
<dbReference type="RefSeq" id="WP_311614858.1">
    <property type="nucleotide sequence ID" value="NZ_JAVREV010000001.1"/>
</dbReference>
<dbReference type="Gene3D" id="2.60.40.3710">
    <property type="match status" value="1"/>
</dbReference>
<evidence type="ECO:0000256" key="9">
    <source>
        <dbReference type="SAM" id="SignalP"/>
    </source>
</evidence>
<evidence type="ECO:0000256" key="5">
    <source>
        <dbReference type="ARBA" id="ARBA00023315"/>
    </source>
</evidence>
<evidence type="ECO:0000259" key="10">
    <source>
        <dbReference type="PROSITE" id="PS52029"/>
    </source>
</evidence>
<dbReference type="PROSITE" id="PS51257">
    <property type="entry name" value="PROKAR_LIPOPROTEIN"/>
    <property type="match status" value="1"/>
</dbReference>
<feature type="active site" description="Proton donor/acceptor" evidence="7">
    <location>
        <position position="316"/>
    </location>
</feature>
<dbReference type="Pfam" id="PF03734">
    <property type="entry name" value="YkuD"/>
    <property type="match status" value="1"/>
</dbReference>
<feature type="region of interest" description="Disordered" evidence="8">
    <location>
        <begin position="77"/>
        <end position="96"/>
    </location>
</feature>
<dbReference type="InterPro" id="IPR005490">
    <property type="entry name" value="LD_TPept_cat_dom"/>
</dbReference>
<name>A0ABU2RXU8_9ACTN</name>
<evidence type="ECO:0000256" key="4">
    <source>
        <dbReference type="ARBA" id="ARBA00022984"/>
    </source>
</evidence>
<evidence type="ECO:0000256" key="8">
    <source>
        <dbReference type="SAM" id="MobiDB-lite"/>
    </source>
</evidence>
<organism evidence="11 12">
    <name type="scientific">Streptomyces johnsoniae</name>
    <dbReference type="NCBI Taxonomy" id="3075532"/>
    <lineage>
        <taxon>Bacteria</taxon>
        <taxon>Bacillati</taxon>
        <taxon>Actinomycetota</taxon>
        <taxon>Actinomycetes</taxon>
        <taxon>Kitasatosporales</taxon>
        <taxon>Streptomycetaceae</taxon>
        <taxon>Streptomyces</taxon>
    </lineage>
</organism>
<dbReference type="PANTHER" id="PTHR30582">
    <property type="entry name" value="L,D-TRANSPEPTIDASE"/>
    <property type="match status" value="1"/>
</dbReference>
<keyword evidence="4 7" id="KW-0573">Peptidoglycan synthesis</keyword>
<feature type="chain" id="PRO_5045528708" evidence="9">
    <location>
        <begin position="27"/>
        <end position="394"/>
    </location>
</feature>
<dbReference type="InterPro" id="IPR041280">
    <property type="entry name" value="Big_10"/>
</dbReference>